<evidence type="ECO:0000256" key="1">
    <source>
        <dbReference type="SAM" id="MobiDB-lite"/>
    </source>
</evidence>
<feature type="region of interest" description="Disordered" evidence="1">
    <location>
        <begin position="33"/>
        <end position="53"/>
    </location>
</feature>
<dbReference type="OrthoDB" id="6489871at2759"/>
<keyword evidence="2" id="KW-0472">Membrane</keyword>
<feature type="transmembrane region" description="Helical" evidence="2">
    <location>
        <begin position="63"/>
        <end position="84"/>
    </location>
</feature>
<dbReference type="EMBL" id="ABJB010242272">
    <property type="status" value="NOT_ANNOTATED_CDS"/>
    <property type="molecule type" value="Genomic_DNA"/>
</dbReference>
<gene>
    <name evidence="3" type="ORF">IscW_ISCW005757</name>
</gene>
<keyword evidence="5" id="KW-1185">Reference proteome</keyword>
<dbReference type="PaxDb" id="6945-B7PKH4"/>
<dbReference type="FunCoup" id="B7PKH4">
    <property type="interactions" value="91"/>
</dbReference>
<dbReference type="Proteomes" id="UP000001555">
    <property type="component" value="Unassembled WGS sequence"/>
</dbReference>
<dbReference type="InParanoid" id="B7PKH4"/>
<dbReference type="VEuPathDB" id="VectorBase:ISCP_034427"/>
<dbReference type="FunFam" id="3.30.200.20:FF:001541">
    <property type="entry name" value="Nonspecific serine/threonine protein kinase"/>
    <property type="match status" value="1"/>
</dbReference>
<dbReference type="EMBL" id="ABJB010539356">
    <property type="status" value="NOT_ANNOTATED_CDS"/>
    <property type="molecule type" value="Genomic_DNA"/>
</dbReference>
<name>B7PKH4_IXOSC</name>
<reference evidence="3 5" key="1">
    <citation type="submission" date="2008-03" db="EMBL/GenBank/DDBJ databases">
        <title>Annotation of Ixodes scapularis.</title>
        <authorList>
            <consortium name="Ixodes scapularis Genome Project Consortium"/>
            <person name="Caler E."/>
            <person name="Hannick L.I."/>
            <person name="Bidwell S."/>
            <person name="Joardar V."/>
            <person name="Thiagarajan M."/>
            <person name="Amedeo P."/>
            <person name="Galinsky K.J."/>
            <person name="Schobel S."/>
            <person name="Inman J."/>
            <person name="Hostetler J."/>
            <person name="Miller J."/>
            <person name="Hammond M."/>
            <person name="Megy K."/>
            <person name="Lawson D."/>
            <person name="Kodira C."/>
            <person name="Sutton G."/>
            <person name="Meyer J."/>
            <person name="Hill C.A."/>
            <person name="Birren B."/>
            <person name="Nene V."/>
            <person name="Collins F."/>
            <person name="Alarcon-Chaidez F."/>
            <person name="Wikel S."/>
            <person name="Strausberg R."/>
        </authorList>
    </citation>
    <scope>NUCLEOTIDE SEQUENCE [LARGE SCALE GENOMIC DNA]</scope>
    <source>
        <strain evidence="5">Wikel</strain>
        <strain evidence="3">Wikel colony</strain>
    </source>
</reference>
<dbReference type="GO" id="GO:0000278">
    <property type="term" value="P:mitotic cell cycle"/>
    <property type="evidence" value="ECO:0000318"/>
    <property type="project" value="GO_Central"/>
</dbReference>
<dbReference type="GO" id="GO:0005737">
    <property type="term" value="C:cytoplasm"/>
    <property type="evidence" value="ECO:0000318"/>
    <property type="project" value="GO_Central"/>
</dbReference>
<dbReference type="GO" id="GO:0072354">
    <property type="term" value="F:histone H3T3 kinase activity"/>
    <property type="evidence" value="ECO:0000318"/>
    <property type="project" value="GO_Central"/>
</dbReference>
<evidence type="ECO:0000313" key="5">
    <source>
        <dbReference type="Proteomes" id="UP000001555"/>
    </source>
</evidence>
<dbReference type="AlphaFoldDB" id="B7PKH4"/>
<dbReference type="Pfam" id="PF12330">
    <property type="entry name" value="Haspin_kinase"/>
    <property type="match status" value="1"/>
</dbReference>
<evidence type="ECO:0000313" key="4">
    <source>
        <dbReference type="EnsemblMetazoa" id="ISCW005757-PA"/>
    </source>
</evidence>
<reference evidence="4" key="2">
    <citation type="submission" date="2020-05" db="UniProtKB">
        <authorList>
            <consortium name="EnsemblMetazoa"/>
        </authorList>
    </citation>
    <scope>IDENTIFICATION</scope>
    <source>
        <strain evidence="4">wikel</strain>
    </source>
</reference>
<evidence type="ECO:0000256" key="2">
    <source>
        <dbReference type="SAM" id="Phobius"/>
    </source>
</evidence>
<dbReference type="VEuPathDB" id="VectorBase:ISCI005757"/>
<dbReference type="EMBL" id="DS733628">
    <property type="protein sequence ID" value="EEC07096.1"/>
    <property type="molecule type" value="Genomic_DNA"/>
</dbReference>
<dbReference type="Gene3D" id="1.10.510.10">
    <property type="entry name" value="Transferase(Phosphotransferase) domain 1"/>
    <property type="match status" value="1"/>
</dbReference>
<proteinExistence type="predicted"/>
<dbReference type="EMBL" id="ABJB010448442">
    <property type="status" value="NOT_ANNOTATED_CDS"/>
    <property type="molecule type" value="Genomic_DNA"/>
</dbReference>
<evidence type="ECO:0000313" key="3">
    <source>
        <dbReference type="EMBL" id="EEC07096.1"/>
    </source>
</evidence>
<dbReference type="EMBL" id="ABJB010604213">
    <property type="status" value="NOT_ANNOTATED_CDS"/>
    <property type="molecule type" value="Genomic_DNA"/>
</dbReference>
<dbReference type="GO" id="GO:0035556">
    <property type="term" value="P:intracellular signal transduction"/>
    <property type="evidence" value="ECO:0000318"/>
    <property type="project" value="GO_Central"/>
</dbReference>
<dbReference type="EMBL" id="ABJB010222406">
    <property type="status" value="NOT_ANNOTATED_CDS"/>
    <property type="molecule type" value="Genomic_DNA"/>
</dbReference>
<feature type="transmembrane region" description="Helical" evidence="2">
    <location>
        <begin position="6"/>
        <end position="26"/>
    </location>
</feature>
<dbReference type="GO" id="GO:0005634">
    <property type="term" value="C:nucleus"/>
    <property type="evidence" value="ECO:0000318"/>
    <property type="project" value="GO_Central"/>
</dbReference>
<feature type="non-terminal residue" evidence="3">
    <location>
        <position position="687"/>
    </location>
</feature>
<dbReference type="VEuPathDB" id="VectorBase:ISCW005757"/>
<dbReference type="Gene3D" id="3.30.200.20">
    <property type="entry name" value="Phosphorylase Kinase, domain 1"/>
    <property type="match status" value="1"/>
</dbReference>
<dbReference type="HOGENOM" id="CLU_025488_0_0_1"/>
<organism>
    <name type="scientific">Ixodes scapularis</name>
    <name type="common">Black-legged tick</name>
    <name type="synonym">Deer tick</name>
    <dbReference type="NCBI Taxonomy" id="6945"/>
    <lineage>
        <taxon>Eukaryota</taxon>
        <taxon>Metazoa</taxon>
        <taxon>Ecdysozoa</taxon>
        <taxon>Arthropoda</taxon>
        <taxon>Chelicerata</taxon>
        <taxon>Arachnida</taxon>
        <taxon>Acari</taxon>
        <taxon>Parasitiformes</taxon>
        <taxon>Ixodida</taxon>
        <taxon>Ixodoidea</taxon>
        <taxon>Ixodidae</taxon>
        <taxon>Ixodinae</taxon>
        <taxon>Ixodes</taxon>
    </lineage>
</organism>
<feature type="compositionally biased region" description="Polar residues" evidence="1">
    <location>
        <begin position="42"/>
        <end position="53"/>
    </location>
</feature>
<dbReference type="EnsemblMetazoa" id="ISCW005757-RA">
    <property type="protein sequence ID" value="ISCW005757-PA"/>
    <property type="gene ID" value="ISCW005757"/>
</dbReference>
<accession>B7PKH4</accession>
<sequence>MLVAILVKVIALVGVLVMFHYMGPVLPSSRRITHFPDDAPQRNDTPLQGQGNLKQHNALSNTMLVAILVKVVALVGVLFMFHHMGPVLPSSRRITHFPDDAPLGNDTPLQGRQMEDSINNRVSTVLAMMDTERFETAANALRAAANAVAIADTMEERLSPAALLIIIPLMYPEGDDDGSRTVAVTGTIVAYEGVGRVGWFLDSGIDGNVPEIEIHATLKIQRWFRSKLQYKAESHWELTDVMQPHNADRSEATHASEFVSFGNQGLSDDVYCEMPGNQASRVERNESNLNHGYGDEGNPIGDCADVEAMHDSVVSGINGSFSSDESAYAKLPNPTPSKDYLKSLVQDALQFGTLQPGSSSKMLFGDLLGMSRHRAPVTFRVLLNELGIDGCVKLRESCHSEVFRISGTRGIAVLKVVHVAYIVRNLQHLVNEVQVGLRFMTCRFLKDLRGSLDNRTTGFSELRDTYCIWDKYPSVLDHACRMYYSRKNFSLFGEDIRDLYRPYFVMYMSFAGQPLAKAQFDSALQLRSVIEQVAMTLAVGETAFQFEHRGLTSVHILVKPSNDQRVQYCIMRNSVFVELHGIEASIVDFSMSRMCLTPDAEPLYSDLHRVADAKRCAEGESFFKIYDLVRDDLSKFRPWTNILFLSDVVRQLRRTYHECFNNPASEAEALAWRDVCLWAEELLSFSS</sequence>
<dbReference type="PANTHER" id="PTHR24419:SF18">
    <property type="entry name" value="SERINE_THREONINE-PROTEIN KINASE HASPIN"/>
    <property type="match status" value="1"/>
</dbReference>
<protein>
    <submittedName>
        <fullName evidence="3 4">Uncharacterized protein</fullName>
    </submittedName>
</protein>
<keyword evidence="2" id="KW-0812">Transmembrane</keyword>
<keyword evidence="2" id="KW-1133">Transmembrane helix</keyword>
<dbReference type="PANTHER" id="PTHR24419">
    <property type="entry name" value="INTERLEUKIN-1 RECEPTOR-ASSOCIATED KINASE"/>
    <property type="match status" value="1"/>
</dbReference>